<evidence type="ECO:0008006" key="3">
    <source>
        <dbReference type="Google" id="ProtNLM"/>
    </source>
</evidence>
<organism evidence="2">
    <name type="scientific">Pedococcus sp. KACC 23699</name>
    <dbReference type="NCBI Taxonomy" id="3149228"/>
    <lineage>
        <taxon>Bacteria</taxon>
        <taxon>Bacillati</taxon>
        <taxon>Actinomycetota</taxon>
        <taxon>Actinomycetes</taxon>
        <taxon>Micrococcales</taxon>
        <taxon>Intrasporangiaceae</taxon>
        <taxon>Pedococcus</taxon>
    </lineage>
</organism>
<keyword evidence="1" id="KW-1133">Transmembrane helix</keyword>
<feature type="transmembrane region" description="Helical" evidence="1">
    <location>
        <begin position="49"/>
        <end position="70"/>
    </location>
</feature>
<reference evidence="2" key="1">
    <citation type="submission" date="2024-05" db="EMBL/GenBank/DDBJ databases">
        <authorList>
            <person name="Kim S."/>
            <person name="Heo J."/>
            <person name="Choi H."/>
            <person name="Choi Y."/>
            <person name="Kwon S.-W."/>
            <person name="Kim Y."/>
        </authorList>
    </citation>
    <scope>NUCLEOTIDE SEQUENCE</scope>
    <source>
        <strain evidence="2">KACC 23699</strain>
    </source>
</reference>
<accession>A0AAU7JSH4</accession>
<gene>
    <name evidence="2" type="ORF">ABEG17_17520</name>
</gene>
<proteinExistence type="predicted"/>
<dbReference type="EMBL" id="CP157483">
    <property type="protein sequence ID" value="XBO43342.1"/>
    <property type="molecule type" value="Genomic_DNA"/>
</dbReference>
<dbReference type="AlphaFoldDB" id="A0AAU7JSH4"/>
<keyword evidence="1" id="KW-0812">Transmembrane</keyword>
<evidence type="ECO:0000256" key="1">
    <source>
        <dbReference type="SAM" id="Phobius"/>
    </source>
</evidence>
<dbReference type="RefSeq" id="WP_406830774.1">
    <property type="nucleotide sequence ID" value="NZ_CP157483.1"/>
</dbReference>
<protein>
    <recommendedName>
        <fullName evidence="3">DUF1772 domain-containing protein</fullName>
    </recommendedName>
</protein>
<name>A0AAU7JSH4_9MICO</name>
<evidence type="ECO:0000313" key="2">
    <source>
        <dbReference type="EMBL" id="XBO43342.1"/>
    </source>
</evidence>
<keyword evidence="1" id="KW-0472">Membrane</keyword>
<feature type="transmembrane region" description="Helical" evidence="1">
    <location>
        <begin position="76"/>
        <end position="97"/>
    </location>
</feature>
<feature type="transmembrane region" description="Helical" evidence="1">
    <location>
        <begin position="6"/>
        <end position="28"/>
    </location>
</feature>
<sequence>MVDLAGAALFAATALHLGFQLTVTVLVYPALARVRPEDWSAAHDAHSRAIVPLVVLTYAALLSTLTWAWVSVPTSPGLLLATAGTALTFATTAFVAAPTHARLGREGRGDTAIRHLLTADKARAAGAVLATAGAMIALTA</sequence>